<organism evidence="2 3">
    <name type="scientific">Empedobacter tilapiae</name>
    <dbReference type="NCBI Taxonomy" id="2491114"/>
    <lineage>
        <taxon>Bacteria</taxon>
        <taxon>Pseudomonadati</taxon>
        <taxon>Bacteroidota</taxon>
        <taxon>Flavobacteriia</taxon>
        <taxon>Flavobacteriales</taxon>
        <taxon>Weeksellaceae</taxon>
        <taxon>Empedobacter</taxon>
    </lineage>
</organism>
<keyword evidence="1" id="KW-1133">Transmembrane helix</keyword>
<comment type="caution">
    <text evidence="2">The sequence shown here is derived from an EMBL/GenBank/DDBJ whole genome shotgun (WGS) entry which is preliminary data.</text>
</comment>
<keyword evidence="3" id="KW-1185">Reference proteome</keyword>
<dbReference type="RefSeq" id="WP_135834438.1">
    <property type="nucleotide sequence ID" value="NZ_CAUQWU010000010.1"/>
</dbReference>
<evidence type="ECO:0000313" key="2">
    <source>
        <dbReference type="EMBL" id="TGN29730.1"/>
    </source>
</evidence>
<feature type="transmembrane region" description="Helical" evidence="1">
    <location>
        <begin position="7"/>
        <end position="32"/>
    </location>
</feature>
<protein>
    <recommendedName>
        <fullName evidence="4">DUF378 domain-containing protein</fullName>
    </recommendedName>
</protein>
<evidence type="ECO:0008006" key="4">
    <source>
        <dbReference type="Google" id="ProtNLM"/>
    </source>
</evidence>
<dbReference type="EMBL" id="SRPE01000002">
    <property type="protein sequence ID" value="TGN29730.1"/>
    <property type="molecule type" value="Genomic_DNA"/>
</dbReference>
<dbReference type="AlphaFoldDB" id="A0A4Z1B710"/>
<accession>A0A4Z1B710</accession>
<proteinExistence type="predicted"/>
<dbReference type="Proteomes" id="UP000297998">
    <property type="component" value="Unassembled WGS sequence"/>
</dbReference>
<name>A0A4Z1B710_9FLAO</name>
<keyword evidence="1" id="KW-0812">Transmembrane</keyword>
<dbReference type="OrthoDB" id="332088at2"/>
<evidence type="ECO:0000313" key="3">
    <source>
        <dbReference type="Proteomes" id="UP000297998"/>
    </source>
</evidence>
<sequence length="66" mass="7439">MKTIGTYMAIFGLLAIVLNFFNAVPRLLAWIYNWGDGVAWGIKIAFVIIGAILYFMGRKQEENIAN</sequence>
<evidence type="ECO:0000256" key="1">
    <source>
        <dbReference type="SAM" id="Phobius"/>
    </source>
</evidence>
<keyword evidence="1" id="KW-0472">Membrane</keyword>
<reference evidence="2 3" key="1">
    <citation type="submission" date="2019-03" db="EMBL/GenBank/DDBJ databases">
        <title>Empedobacter tilapiae sp. nov., isolated from an intestine of Nile tilapia Oreochromis niloticus.</title>
        <authorList>
            <person name="Kim Y.-O."/>
            <person name="Yoon J.-H."/>
        </authorList>
    </citation>
    <scope>NUCLEOTIDE SEQUENCE [LARGE SCALE GENOMIC DNA]</scope>
    <source>
        <strain evidence="2 3">MRS2</strain>
    </source>
</reference>
<gene>
    <name evidence="2" type="ORF">E4J94_03260</name>
</gene>
<feature type="transmembrane region" description="Helical" evidence="1">
    <location>
        <begin position="38"/>
        <end position="56"/>
    </location>
</feature>